<comment type="caution">
    <text evidence="2">The sequence shown here is derived from an EMBL/GenBank/DDBJ whole genome shotgun (WGS) entry which is preliminary data.</text>
</comment>
<evidence type="ECO:0000313" key="2">
    <source>
        <dbReference type="EMBL" id="KEQ26947.1"/>
    </source>
</evidence>
<reference evidence="2 3" key="1">
    <citation type="submission" date="2014-06" db="EMBL/GenBank/DDBJ databases">
        <title>Draft genome sequence of Paenibacillus sp. MSt1.</title>
        <authorList>
            <person name="Aw Y.K."/>
            <person name="Ong K.S."/>
            <person name="Gan H.M."/>
            <person name="Lee S.M."/>
        </authorList>
    </citation>
    <scope>NUCLEOTIDE SEQUENCE [LARGE SCALE GENOMIC DNA]</scope>
    <source>
        <strain evidence="2 3">MSt1</strain>
    </source>
</reference>
<organism evidence="2 3">
    <name type="scientific">Paenibacillus tyrfis</name>
    <dbReference type="NCBI Taxonomy" id="1501230"/>
    <lineage>
        <taxon>Bacteria</taxon>
        <taxon>Bacillati</taxon>
        <taxon>Bacillota</taxon>
        <taxon>Bacilli</taxon>
        <taxon>Bacillales</taxon>
        <taxon>Paenibacillaceae</taxon>
        <taxon>Paenibacillus</taxon>
    </lineage>
</organism>
<feature type="chain" id="PRO_5038402931" evidence="1">
    <location>
        <begin position="28"/>
        <end position="363"/>
    </location>
</feature>
<evidence type="ECO:0000256" key="1">
    <source>
        <dbReference type="SAM" id="SignalP"/>
    </source>
</evidence>
<keyword evidence="3" id="KW-1185">Reference proteome</keyword>
<proteinExistence type="predicted"/>
<protein>
    <submittedName>
        <fullName evidence="2">Uncharacterized protein</fullName>
    </submittedName>
</protein>
<dbReference type="EMBL" id="JNVM01000005">
    <property type="protein sequence ID" value="KEQ26947.1"/>
    <property type="molecule type" value="Genomic_DNA"/>
</dbReference>
<name>A0A081P8C4_9BACL</name>
<dbReference type="AlphaFoldDB" id="A0A081P8C4"/>
<keyword evidence="1" id="KW-0732">Signal</keyword>
<evidence type="ECO:0000313" key="3">
    <source>
        <dbReference type="Proteomes" id="UP000028123"/>
    </source>
</evidence>
<sequence>MVFKKTLSFILTATMICVSVVVPAVNAEPVDNTKITVESYSIETLSDTKNAEGLYVPIGYKNVNAITEITDVGGEIKTKISVVEDHFDQNNSFKNSVIKHEEYYNNWDSGEATFIKQSETSNTPHVQQKVGLTAKKTEKFVQVNLSNDEKTKIKKEIEGYVAKLPEAAPQKAQGLKKADLEKLKNDPEAKKAFAALSTAASIEMAGAYDNYYNHNTSTGWFRVQTLGAQGHMYLRYEGSTYGSSKNANSMTQFKTSINGYDTYINQYMEAPVWPEVVGWGSAIMGLITIVAGYGTGPAGWVTITLYYGGALSTFAGITSTVYATVSRLDLSRVAAQYCENARVMNFNGGAYWENTTFSVVNGF</sequence>
<accession>A0A081P8C4</accession>
<dbReference type="OrthoDB" id="2876929at2"/>
<gene>
    <name evidence="2" type="ORF">ET33_29925</name>
</gene>
<dbReference type="RefSeq" id="WP_036678400.1">
    <property type="nucleotide sequence ID" value="NZ_JNVM01000005.1"/>
</dbReference>
<feature type="signal peptide" evidence="1">
    <location>
        <begin position="1"/>
        <end position="27"/>
    </location>
</feature>
<dbReference type="Proteomes" id="UP000028123">
    <property type="component" value="Unassembled WGS sequence"/>
</dbReference>